<reference evidence="1 2" key="1">
    <citation type="journal article" date="2016" name="Nat. Commun.">
        <title>Extremotolerant tardigrade genome and improved radiotolerance of human cultured cells by tardigrade-unique protein.</title>
        <authorList>
            <person name="Hashimoto T."/>
            <person name="Horikawa D.D."/>
            <person name="Saito Y."/>
            <person name="Kuwahara H."/>
            <person name="Kozuka-Hata H."/>
            <person name="Shin-I T."/>
            <person name="Minakuchi Y."/>
            <person name="Ohishi K."/>
            <person name="Motoyama A."/>
            <person name="Aizu T."/>
            <person name="Enomoto A."/>
            <person name="Kondo K."/>
            <person name="Tanaka S."/>
            <person name="Hara Y."/>
            <person name="Koshikawa S."/>
            <person name="Sagara H."/>
            <person name="Miura T."/>
            <person name="Yokobori S."/>
            <person name="Miyagawa K."/>
            <person name="Suzuki Y."/>
            <person name="Kubo T."/>
            <person name="Oyama M."/>
            <person name="Kohara Y."/>
            <person name="Fujiyama A."/>
            <person name="Arakawa K."/>
            <person name="Katayama T."/>
            <person name="Toyoda A."/>
            <person name="Kunieda T."/>
        </authorList>
    </citation>
    <scope>NUCLEOTIDE SEQUENCE [LARGE SCALE GENOMIC DNA]</scope>
    <source>
        <strain evidence="1 2">YOKOZUNA-1</strain>
    </source>
</reference>
<comment type="caution">
    <text evidence="1">The sequence shown here is derived from an EMBL/GenBank/DDBJ whole genome shotgun (WGS) entry which is preliminary data.</text>
</comment>
<organism evidence="1 2">
    <name type="scientific">Ramazzottius varieornatus</name>
    <name type="common">Water bear</name>
    <name type="synonym">Tardigrade</name>
    <dbReference type="NCBI Taxonomy" id="947166"/>
    <lineage>
        <taxon>Eukaryota</taxon>
        <taxon>Metazoa</taxon>
        <taxon>Ecdysozoa</taxon>
        <taxon>Tardigrada</taxon>
        <taxon>Eutardigrada</taxon>
        <taxon>Parachela</taxon>
        <taxon>Hypsibioidea</taxon>
        <taxon>Ramazzottiidae</taxon>
        <taxon>Ramazzottius</taxon>
    </lineage>
</organism>
<gene>
    <name evidence="1" type="primary">RvY_02972-1</name>
    <name evidence="1" type="synonym">RvY_02972.1</name>
    <name evidence="1" type="ORF">RvY_02972</name>
</gene>
<name>A0A1D1UMA3_RAMVA</name>
<sequence>MPAKHATGMGEDCAPGSATLLLQRKYKTANEQYQRFMLFGDRQALYE</sequence>
<protein>
    <submittedName>
        <fullName evidence="1">Uncharacterized protein</fullName>
    </submittedName>
</protein>
<dbReference type="Proteomes" id="UP000186922">
    <property type="component" value="Unassembled WGS sequence"/>
</dbReference>
<proteinExistence type="predicted"/>
<dbReference type="EMBL" id="BDGG01000001">
    <property type="protein sequence ID" value="GAU90571.1"/>
    <property type="molecule type" value="Genomic_DNA"/>
</dbReference>
<evidence type="ECO:0000313" key="1">
    <source>
        <dbReference type="EMBL" id="GAU90571.1"/>
    </source>
</evidence>
<dbReference type="AlphaFoldDB" id="A0A1D1UMA3"/>
<accession>A0A1D1UMA3</accession>
<keyword evidence="2" id="KW-1185">Reference proteome</keyword>
<evidence type="ECO:0000313" key="2">
    <source>
        <dbReference type="Proteomes" id="UP000186922"/>
    </source>
</evidence>